<evidence type="ECO:0000313" key="2">
    <source>
        <dbReference type="EMBL" id="PSJ53700.1"/>
    </source>
</evidence>
<feature type="chain" id="PRO_5015116715" description="Secreted protein" evidence="1">
    <location>
        <begin position="28"/>
        <end position="102"/>
    </location>
</feature>
<organism evidence="2 3">
    <name type="scientific">Kumtagia ephedrae</name>
    <dbReference type="NCBI Taxonomy" id="2116701"/>
    <lineage>
        <taxon>Bacteria</taxon>
        <taxon>Pseudomonadati</taxon>
        <taxon>Pseudomonadota</taxon>
        <taxon>Alphaproteobacteria</taxon>
        <taxon>Hyphomicrobiales</taxon>
        <taxon>Phyllobacteriaceae</taxon>
        <taxon>Kumtagia</taxon>
    </lineage>
</organism>
<dbReference type="EMBL" id="PXYK01000032">
    <property type="protein sequence ID" value="PSJ53700.1"/>
    <property type="molecule type" value="Genomic_DNA"/>
</dbReference>
<evidence type="ECO:0000256" key="1">
    <source>
        <dbReference type="SAM" id="SignalP"/>
    </source>
</evidence>
<dbReference type="AlphaFoldDB" id="A0A2P7RU00"/>
<dbReference type="RefSeq" id="WP_106774928.1">
    <property type="nucleotide sequence ID" value="NZ_PXYK01000032.1"/>
</dbReference>
<reference evidence="2 3" key="1">
    <citation type="submission" date="2018-03" db="EMBL/GenBank/DDBJ databases">
        <title>The draft genome of Mesorhizobium sp. 6GN-30.</title>
        <authorList>
            <person name="Liu L."/>
            <person name="Li L."/>
            <person name="Wang T."/>
            <person name="Zhang X."/>
            <person name="Liang L."/>
        </authorList>
    </citation>
    <scope>NUCLEOTIDE SEQUENCE [LARGE SCALE GENOMIC DNA]</scope>
    <source>
        <strain evidence="2 3">6GN30</strain>
    </source>
</reference>
<protein>
    <recommendedName>
        <fullName evidence="4">Secreted protein</fullName>
    </recommendedName>
</protein>
<evidence type="ECO:0000313" key="3">
    <source>
        <dbReference type="Proteomes" id="UP000241229"/>
    </source>
</evidence>
<accession>A0A2P7RU00</accession>
<gene>
    <name evidence="2" type="ORF">C7I84_24935</name>
</gene>
<keyword evidence="3" id="KW-1185">Reference proteome</keyword>
<feature type="signal peptide" evidence="1">
    <location>
        <begin position="1"/>
        <end position="27"/>
    </location>
</feature>
<name>A0A2P7RU00_9HYPH</name>
<evidence type="ECO:0008006" key="4">
    <source>
        <dbReference type="Google" id="ProtNLM"/>
    </source>
</evidence>
<comment type="caution">
    <text evidence="2">The sequence shown here is derived from an EMBL/GenBank/DDBJ whole genome shotgun (WGS) entry which is preliminary data.</text>
</comment>
<dbReference type="Proteomes" id="UP000241229">
    <property type="component" value="Unassembled WGS sequence"/>
</dbReference>
<proteinExistence type="predicted"/>
<keyword evidence="1" id="KW-0732">Signal</keyword>
<dbReference type="OrthoDB" id="8454730at2"/>
<sequence length="102" mass="10493">MKRLLSHLRSGLAALGAAGFLASEAVAGPVMLPPVSGGERPVLLVQADCYAIGQEVAAQRGGTLARASQSNQGGRPVCVIVVLIPGKDGQRPRRTEVVVPLN</sequence>